<dbReference type="RefSeq" id="WP_244300767.1">
    <property type="nucleotide sequence ID" value="NZ_SMLY01000086.1"/>
</dbReference>
<keyword evidence="3" id="KW-1185">Reference proteome</keyword>
<evidence type="ECO:0000313" key="2">
    <source>
        <dbReference type="EMBL" id="TWI90170.1"/>
    </source>
</evidence>
<dbReference type="InterPro" id="IPR038404">
    <property type="entry name" value="TRAP_DctP_sf"/>
</dbReference>
<sequence>MLQSRRISKAGALVAAAAFSFAGFTAASAETKWDMPTPYCDSNFHTQNISQFAEDVSAKTDGSLTIQIHSAG</sequence>
<comment type="caution">
    <text evidence="2">The sequence shown here is derived from an EMBL/GenBank/DDBJ whole genome shotgun (WGS) entry which is preliminary data.</text>
</comment>
<dbReference type="Proteomes" id="UP000320593">
    <property type="component" value="Unassembled WGS sequence"/>
</dbReference>
<gene>
    <name evidence="2" type="ORF">JM93_01147</name>
</gene>
<dbReference type="Gene3D" id="3.40.190.170">
    <property type="entry name" value="Bacterial extracellular solute-binding protein, family 7"/>
    <property type="match status" value="1"/>
</dbReference>
<dbReference type="AlphaFoldDB" id="A0A562TBI3"/>
<evidence type="ECO:0000256" key="1">
    <source>
        <dbReference type="SAM" id="SignalP"/>
    </source>
</evidence>
<proteinExistence type="predicted"/>
<reference evidence="2 3" key="1">
    <citation type="submission" date="2019-07" db="EMBL/GenBank/DDBJ databases">
        <title>Genomic Encyclopedia of Archaeal and Bacterial Type Strains, Phase II (KMG-II): from individual species to whole genera.</title>
        <authorList>
            <person name="Goeker M."/>
        </authorList>
    </citation>
    <scope>NUCLEOTIDE SEQUENCE [LARGE SCALE GENOMIC DNA]</scope>
    <source>
        <strain evidence="2 3">ATCC BAA-252</strain>
    </source>
</reference>
<keyword evidence="1" id="KW-0732">Signal</keyword>
<feature type="signal peptide" evidence="1">
    <location>
        <begin position="1"/>
        <end position="29"/>
    </location>
</feature>
<dbReference type="EMBL" id="VLLF01000002">
    <property type="protein sequence ID" value="TWI90170.1"/>
    <property type="molecule type" value="Genomic_DNA"/>
</dbReference>
<accession>A0A562TBI3</accession>
<organism evidence="2 3">
    <name type="scientific">Roseibium hamelinense</name>
    <dbReference type="NCBI Taxonomy" id="150831"/>
    <lineage>
        <taxon>Bacteria</taxon>
        <taxon>Pseudomonadati</taxon>
        <taxon>Pseudomonadota</taxon>
        <taxon>Alphaproteobacteria</taxon>
        <taxon>Hyphomicrobiales</taxon>
        <taxon>Stappiaceae</taxon>
        <taxon>Roseibium</taxon>
    </lineage>
</organism>
<evidence type="ECO:0000313" key="3">
    <source>
        <dbReference type="Proteomes" id="UP000320593"/>
    </source>
</evidence>
<protein>
    <submittedName>
        <fullName evidence="2">Uncharacterized protein</fullName>
    </submittedName>
</protein>
<feature type="chain" id="PRO_5021997297" evidence="1">
    <location>
        <begin position="30"/>
        <end position="72"/>
    </location>
</feature>
<name>A0A562TBI3_9HYPH</name>